<dbReference type="InParanoid" id="A0A7J6JLW8"/>
<sequence length="211" mass="23152">MFCCSENVARRRVDDDDAMIGGGVHVDVIHAYACSGHDAKLSAGRENGSVHFRLGSDNEGMVIGNRFDKLVCGEASAVVNVVLVLQKGKAIRRHLLRDQNPGTVGRKRGYIRSYLFDCRRCHGKERRPVIAGCHQLYFLTHATAAKLLYRVTPSKSLIATLTTSDVQGATKNGKLHVSFGSEESYSEVAVTRAALSRPKANRRGFKSTSYL</sequence>
<reference evidence="1 2" key="2">
    <citation type="submission" date="2020-04" db="EMBL/GenBank/DDBJ databases">
        <title>Genome sequencing and assembly of multiple isolates from the Colletotrichum gloeosporioides species complex.</title>
        <authorList>
            <person name="Gan P."/>
            <person name="Shirasu K."/>
        </authorList>
    </citation>
    <scope>NUCLEOTIDE SEQUENCE [LARGE SCALE GENOMIC DNA]</scope>
    <source>
        <strain evidence="1 2">Nara gc5</strain>
    </source>
</reference>
<keyword evidence="2" id="KW-1185">Reference proteome</keyword>
<proteinExistence type="predicted"/>
<dbReference type="GeneID" id="90979648"/>
<name>A0A7J6JLW8_COLFN</name>
<comment type="caution">
    <text evidence="1">The sequence shown here is derived from an EMBL/GenBank/DDBJ whole genome shotgun (WGS) entry which is preliminary data.</text>
</comment>
<dbReference type="AlphaFoldDB" id="A0A7J6JLW8"/>
<evidence type="ECO:0000313" key="2">
    <source>
        <dbReference type="Proteomes" id="UP000011096"/>
    </source>
</evidence>
<dbReference type="EMBL" id="ANPB02000001">
    <property type="protein sequence ID" value="KAF4491756.1"/>
    <property type="molecule type" value="Genomic_DNA"/>
</dbReference>
<evidence type="ECO:0000313" key="1">
    <source>
        <dbReference type="EMBL" id="KAF4491756.1"/>
    </source>
</evidence>
<gene>
    <name evidence="1" type="ORF">CGGC5_v002358</name>
</gene>
<dbReference type="RefSeq" id="XP_066009809.1">
    <property type="nucleotide sequence ID" value="XM_066150950.1"/>
</dbReference>
<accession>A0A7J6JLW8</accession>
<protein>
    <submittedName>
        <fullName evidence="1">Uncharacterized protein</fullName>
    </submittedName>
</protein>
<reference evidence="1 2" key="1">
    <citation type="submission" date="2012-08" db="EMBL/GenBank/DDBJ databases">
        <authorList>
            <person name="Gan P.H.P."/>
            <person name="Ikeda K."/>
            <person name="Irieda H."/>
            <person name="Narusaka M."/>
            <person name="O'Connell R.J."/>
            <person name="Narusaka Y."/>
            <person name="Takano Y."/>
            <person name="Kubo Y."/>
            <person name="Shirasu K."/>
        </authorList>
    </citation>
    <scope>NUCLEOTIDE SEQUENCE [LARGE SCALE GENOMIC DNA]</scope>
    <source>
        <strain evidence="1 2">Nara gc5</strain>
    </source>
</reference>
<dbReference type="Proteomes" id="UP000011096">
    <property type="component" value="Unassembled WGS sequence"/>
</dbReference>
<organism evidence="1 2">
    <name type="scientific">Colletotrichum fructicola (strain Nara gc5)</name>
    <name type="common">Anthracnose fungus</name>
    <name type="synonym">Colletotrichum gloeosporioides (strain Nara gc5)</name>
    <dbReference type="NCBI Taxonomy" id="1213859"/>
    <lineage>
        <taxon>Eukaryota</taxon>
        <taxon>Fungi</taxon>
        <taxon>Dikarya</taxon>
        <taxon>Ascomycota</taxon>
        <taxon>Pezizomycotina</taxon>
        <taxon>Sordariomycetes</taxon>
        <taxon>Hypocreomycetidae</taxon>
        <taxon>Glomerellales</taxon>
        <taxon>Glomerellaceae</taxon>
        <taxon>Colletotrichum</taxon>
        <taxon>Colletotrichum gloeosporioides species complex</taxon>
    </lineage>
</organism>